<evidence type="ECO:0000313" key="1">
    <source>
        <dbReference type="EMBL" id="KAK3870099.1"/>
    </source>
</evidence>
<sequence length="105" mass="12146">MCTTTTTTTTTLYLTTMHHYHYHTLPDYLPPQPYTTSLPHPTRLPTTTTILHYHYHTLPDYLSPQPYTTTTTMHTLPDYQYYHRHNTPPLALIFSPPVLCGAADQ</sequence>
<reference evidence="1" key="1">
    <citation type="submission" date="2023-10" db="EMBL/GenBank/DDBJ databases">
        <title>Genome assemblies of two species of porcelain crab, Petrolisthes cinctipes and Petrolisthes manimaculis (Anomura: Porcellanidae).</title>
        <authorList>
            <person name="Angst P."/>
        </authorList>
    </citation>
    <scope>NUCLEOTIDE SEQUENCE</scope>
    <source>
        <strain evidence="1">PB745_01</strain>
        <tissue evidence="1">Gill</tissue>
    </source>
</reference>
<evidence type="ECO:0000313" key="2">
    <source>
        <dbReference type="Proteomes" id="UP001286313"/>
    </source>
</evidence>
<organism evidence="1 2">
    <name type="scientific">Petrolisthes cinctipes</name>
    <name type="common">Flat porcelain crab</name>
    <dbReference type="NCBI Taxonomy" id="88211"/>
    <lineage>
        <taxon>Eukaryota</taxon>
        <taxon>Metazoa</taxon>
        <taxon>Ecdysozoa</taxon>
        <taxon>Arthropoda</taxon>
        <taxon>Crustacea</taxon>
        <taxon>Multicrustacea</taxon>
        <taxon>Malacostraca</taxon>
        <taxon>Eumalacostraca</taxon>
        <taxon>Eucarida</taxon>
        <taxon>Decapoda</taxon>
        <taxon>Pleocyemata</taxon>
        <taxon>Anomura</taxon>
        <taxon>Galatheoidea</taxon>
        <taxon>Porcellanidae</taxon>
        <taxon>Petrolisthes</taxon>
    </lineage>
</organism>
<protein>
    <submittedName>
        <fullName evidence="1">Uncharacterized protein</fullName>
    </submittedName>
</protein>
<gene>
    <name evidence="1" type="ORF">Pcinc_024631</name>
</gene>
<comment type="caution">
    <text evidence="1">The sequence shown here is derived from an EMBL/GenBank/DDBJ whole genome shotgun (WGS) entry which is preliminary data.</text>
</comment>
<name>A0AAE1KCP8_PETCI</name>
<keyword evidence="2" id="KW-1185">Reference proteome</keyword>
<proteinExistence type="predicted"/>
<accession>A0AAE1KCP8</accession>
<dbReference type="EMBL" id="JAWQEG010002716">
    <property type="protein sequence ID" value="KAK3870099.1"/>
    <property type="molecule type" value="Genomic_DNA"/>
</dbReference>
<dbReference type="AlphaFoldDB" id="A0AAE1KCP8"/>
<dbReference type="Proteomes" id="UP001286313">
    <property type="component" value="Unassembled WGS sequence"/>
</dbReference>